<accession>A0A6J4V0M8</accession>
<sequence length="311" mass="33595">MRFMLLLKSDEQAEAGITPDTRTLAAMGQYNDDLARAGVLLAAEGLQPSAKGARLRLAAGNLTVTDGPFTETKELIAGFWVIQVPSREAAIAWAERCPLDTAGASGTSHGGGQIEVRQITELSDFPVNDDESRWREQQTEFRAALQEPPPVAVVEQPDAAPTGDKKLRFMMNFMADRDSEAGIPPSEQLLTEMGNLMAEMAQTGVLLAGEGLQPSAKAARVTFAGGKRTVTDGPFAETKELIAGYSLLRVGSKAEAIEWARRSILIDAPGRGGESVIELRQIFEPSDFGPEFTPELREAEERLRAQIAAKQ</sequence>
<evidence type="ECO:0000259" key="2">
    <source>
        <dbReference type="Pfam" id="PF03795"/>
    </source>
</evidence>
<dbReference type="EMBL" id="CADCWN010000104">
    <property type="protein sequence ID" value="CAA9565145.1"/>
    <property type="molecule type" value="Genomic_DNA"/>
</dbReference>
<evidence type="ECO:0000256" key="1">
    <source>
        <dbReference type="ARBA" id="ARBA00007689"/>
    </source>
</evidence>
<comment type="similarity">
    <text evidence="1">Belongs to the YciI family.</text>
</comment>
<dbReference type="Gene3D" id="3.30.70.1060">
    <property type="entry name" value="Dimeric alpha+beta barrel"/>
    <property type="match status" value="2"/>
</dbReference>
<dbReference type="SUPFAM" id="SSF54909">
    <property type="entry name" value="Dimeric alpha+beta barrel"/>
    <property type="match status" value="2"/>
</dbReference>
<dbReference type="PANTHER" id="PTHR35174:SF4">
    <property type="entry name" value="BLL7163 PROTEIN"/>
    <property type="match status" value="1"/>
</dbReference>
<protein>
    <submittedName>
        <fullName evidence="3">PhnB protein</fullName>
    </submittedName>
</protein>
<feature type="domain" description="YCII-related" evidence="2">
    <location>
        <begin position="1"/>
        <end position="104"/>
    </location>
</feature>
<dbReference type="InterPro" id="IPR011008">
    <property type="entry name" value="Dimeric_a/b-barrel"/>
</dbReference>
<organism evidence="3">
    <name type="scientific">uncultured Thermomicrobiales bacterium</name>
    <dbReference type="NCBI Taxonomy" id="1645740"/>
    <lineage>
        <taxon>Bacteria</taxon>
        <taxon>Pseudomonadati</taxon>
        <taxon>Thermomicrobiota</taxon>
        <taxon>Thermomicrobia</taxon>
        <taxon>Thermomicrobiales</taxon>
        <taxon>environmental samples</taxon>
    </lineage>
</organism>
<proteinExistence type="inferred from homology"/>
<dbReference type="AlphaFoldDB" id="A0A6J4V0M8"/>
<name>A0A6J4V0M8_9BACT</name>
<reference evidence="3" key="1">
    <citation type="submission" date="2020-02" db="EMBL/GenBank/DDBJ databases">
        <authorList>
            <person name="Meier V. D."/>
        </authorList>
    </citation>
    <scope>NUCLEOTIDE SEQUENCE</scope>
    <source>
        <strain evidence="3">AVDCRST_MAG18</strain>
    </source>
</reference>
<dbReference type="Pfam" id="PF03795">
    <property type="entry name" value="YCII"/>
    <property type="match status" value="2"/>
</dbReference>
<dbReference type="PANTHER" id="PTHR35174">
    <property type="entry name" value="BLL7171 PROTEIN-RELATED"/>
    <property type="match status" value="1"/>
</dbReference>
<dbReference type="InterPro" id="IPR005545">
    <property type="entry name" value="YCII"/>
</dbReference>
<gene>
    <name evidence="3" type="ORF">AVDCRST_MAG18-1409</name>
</gene>
<feature type="domain" description="YCII-related" evidence="2">
    <location>
        <begin position="176"/>
        <end position="263"/>
    </location>
</feature>
<evidence type="ECO:0000313" key="3">
    <source>
        <dbReference type="EMBL" id="CAA9565145.1"/>
    </source>
</evidence>